<accession>A0A8X6VZ78</accession>
<comment type="caution">
    <text evidence="1">The sequence shown here is derived from an EMBL/GenBank/DDBJ whole genome shotgun (WGS) entry which is preliminary data.</text>
</comment>
<reference evidence="1" key="1">
    <citation type="submission" date="2020-08" db="EMBL/GenBank/DDBJ databases">
        <title>Multicomponent nature underlies the extraordinary mechanical properties of spider dragline silk.</title>
        <authorList>
            <person name="Kono N."/>
            <person name="Nakamura H."/>
            <person name="Mori M."/>
            <person name="Yoshida Y."/>
            <person name="Ohtoshi R."/>
            <person name="Malay A.D."/>
            <person name="Moran D.A.P."/>
            <person name="Tomita M."/>
            <person name="Numata K."/>
            <person name="Arakawa K."/>
        </authorList>
    </citation>
    <scope>NUCLEOTIDE SEQUENCE</scope>
</reference>
<organism evidence="1 2">
    <name type="scientific">Trichonephila clavipes</name>
    <name type="common">Golden silk orbweaver</name>
    <name type="synonym">Nephila clavipes</name>
    <dbReference type="NCBI Taxonomy" id="2585209"/>
    <lineage>
        <taxon>Eukaryota</taxon>
        <taxon>Metazoa</taxon>
        <taxon>Ecdysozoa</taxon>
        <taxon>Arthropoda</taxon>
        <taxon>Chelicerata</taxon>
        <taxon>Arachnida</taxon>
        <taxon>Araneae</taxon>
        <taxon>Araneomorphae</taxon>
        <taxon>Entelegynae</taxon>
        <taxon>Araneoidea</taxon>
        <taxon>Nephilidae</taxon>
        <taxon>Trichonephila</taxon>
    </lineage>
</organism>
<evidence type="ECO:0000313" key="1">
    <source>
        <dbReference type="EMBL" id="GFY25297.1"/>
    </source>
</evidence>
<evidence type="ECO:0000313" key="2">
    <source>
        <dbReference type="Proteomes" id="UP000887159"/>
    </source>
</evidence>
<dbReference type="EMBL" id="BMAU01021371">
    <property type="protein sequence ID" value="GFY25297.1"/>
    <property type="molecule type" value="Genomic_DNA"/>
</dbReference>
<dbReference type="AlphaFoldDB" id="A0A8X6VZ78"/>
<gene>
    <name evidence="1" type="ORF">TNCV_2484171</name>
</gene>
<protein>
    <submittedName>
        <fullName evidence="1">Uncharacterized protein</fullName>
    </submittedName>
</protein>
<proteinExistence type="predicted"/>
<keyword evidence="2" id="KW-1185">Reference proteome</keyword>
<dbReference type="Proteomes" id="UP000887159">
    <property type="component" value="Unassembled WGS sequence"/>
</dbReference>
<sequence length="100" mass="11134">MASLGHQSLHPTNLGRVDEEMVSPVIRNISFFIRVQNMIFVREPFSSNGLPSPAVERSLFDTSNYIRLVSGVGFSHDPTLPVRGQKMGSRNAEWCTSETP</sequence>
<name>A0A8X6VZ78_TRICX</name>